<organism evidence="2 3">
    <name type="scientific">Lachnellula subtilissima</name>
    <dbReference type="NCBI Taxonomy" id="602034"/>
    <lineage>
        <taxon>Eukaryota</taxon>
        <taxon>Fungi</taxon>
        <taxon>Dikarya</taxon>
        <taxon>Ascomycota</taxon>
        <taxon>Pezizomycotina</taxon>
        <taxon>Leotiomycetes</taxon>
        <taxon>Helotiales</taxon>
        <taxon>Lachnaceae</taxon>
        <taxon>Lachnellula</taxon>
    </lineage>
</organism>
<dbReference type="AlphaFoldDB" id="A0A8H8RG68"/>
<dbReference type="Pfam" id="PF06985">
    <property type="entry name" value="HET"/>
    <property type="match status" value="1"/>
</dbReference>
<comment type="caution">
    <text evidence="2">The sequence shown here is derived from an EMBL/GenBank/DDBJ whole genome shotgun (WGS) entry which is preliminary data.</text>
</comment>
<dbReference type="PANTHER" id="PTHR33112">
    <property type="entry name" value="DOMAIN PROTEIN, PUTATIVE-RELATED"/>
    <property type="match status" value="1"/>
</dbReference>
<dbReference type="PANTHER" id="PTHR33112:SF16">
    <property type="entry name" value="HETEROKARYON INCOMPATIBILITY DOMAIN-CONTAINING PROTEIN"/>
    <property type="match status" value="1"/>
</dbReference>
<evidence type="ECO:0000313" key="3">
    <source>
        <dbReference type="Proteomes" id="UP000462212"/>
    </source>
</evidence>
<dbReference type="OrthoDB" id="5125733at2759"/>
<protein>
    <recommendedName>
        <fullName evidence="1">Heterokaryon incompatibility domain-containing protein</fullName>
    </recommendedName>
</protein>
<keyword evidence="3" id="KW-1185">Reference proteome</keyword>
<dbReference type="InterPro" id="IPR010730">
    <property type="entry name" value="HET"/>
</dbReference>
<reference evidence="2 3" key="1">
    <citation type="submission" date="2018-05" db="EMBL/GenBank/DDBJ databases">
        <title>Genome sequencing and assembly of the regulated plant pathogen Lachnellula willkommii and related sister species for the development of diagnostic species identification markers.</title>
        <authorList>
            <person name="Giroux E."/>
            <person name="Bilodeau G."/>
        </authorList>
    </citation>
    <scope>NUCLEOTIDE SEQUENCE [LARGE SCALE GENOMIC DNA]</scope>
    <source>
        <strain evidence="2 3">CBS 197.66</strain>
    </source>
</reference>
<proteinExistence type="predicted"/>
<accession>A0A8H8RG68</accession>
<gene>
    <name evidence="2" type="ORF">LSUB1_G006306</name>
</gene>
<feature type="domain" description="Heterokaryon incompatibility" evidence="1">
    <location>
        <begin position="175"/>
        <end position="326"/>
    </location>
</feature>
<evidence type="ECO:0000259" key="1">
    <source>
        <dbReference type="Pfam" id="PF06985"/>
    </source>
</evidence>
<evidence type="ECO:0000313" key="2">
    <source>
        <dbReference type="EMBL" id="TVY33653.1"/>
    </source>
</evidence>
<dbReference type="Proteomes" id="UP000462212">
    <property type="component" value="Unassembled WGS sequence"/>
</dbReference>
<dbReference type="EMBL" id="QGMJ01000763">
    <property type="protein sequence ID" value="TVY33653.1"/>
    <property type="molecule type" value="Genomic_DNA"/>
</dbReference>
<sequence length="639" mass="73202">MDRSSIADVPGGATPHLCQYCENIIFTLSNSISFTYRKFDQARKDGCRFFQIILEKHPIADCDEGGYIDFHWVDGAIKLFYSHDHGIHASPLFVQKDSPASVHFKIRPLNPFPGSKESFDLIRGWIHRCDERHTRCKKLRTALSWQGPTRLIDVGNVGSKNVCVCFTVLENAVQYAALSYCWGGEQESKTVSARLEERRKGFPLAELSETIQDAVITTRRLGLRYLWVDAICIIQDDEADGERERSRMDQIYSGASITIVAARARMAADGFLQHRDVIKFYGTVCRVKYRRSSEGNGEVGSGFLSANGLDITYDDPIDLRGWTFQERHRSFRTLRFGSKQTVWECPGDLCVDGGENFVNKSSSEGLFTGTVTDLSYPYHLDDPRNKDELGYVLKAWQDLVQEYSERTLSQRTDRLPAFAAMAKAFGTFLQLEPEQYLAGLWAFDICMQLRWRRPDHVLGDGWCNERHGPTWSWASLDGPIAFDHPRLRMGVDTLKLVKDECQIGWKSPDFKYGEVEFARLTVYGFLCRSIWREENFIGRRHGTQHSIVLPLKAHWDCYEERAPEVWCLEINRNTSGERQTSYGILLAKPVGNIYKRLGYFEFYHNELKPEQIKAGVDIQGLPLNSNWFDNGGYKKICIE</sequence>
<name>A0A8H8RG68_9HELO</name>